<feature type="transmembrane region" description="Helical" evidence="2">
    <location>
        <begin position="43"/>
        <end position="63"/>
    </location>
</feature>
<comment type="caution">
    <text evidence="3">The sequence shown here is derived from an EMBL/GenBank/DDBJ whole genome shotgun (WGS) entry which is preliminary data.</text>
</comment>
<evidence type="ECO:0000256" key="2">
    <source>
        <dbReference type="SAM" id="Phobius"/>
    </source>
</evidence>
<dbReference type="InterPro" id="IPR002110">
    <property type="entry name" value="Ankyrin_rpt"/>
</dbReference>
<keyword evidence="4" id="KW-1185">Reference proteome</keyword>
<feature type="repeat" description="ANK" evidence="1">
    <location>
        <begin position="6"/>
        <end position="38"/>
    </location>
</feature>
<keyword evidence="2" id="KW-0812">Transmembrane</keyword>
<dbReference type="SMART" id="SM00248">
    <property type="entry name" value="ANK"/>
    <property type="match status" value="1"/>
</dbReference>
<dbReference type="Proteomes" id="UP001190700">
    <property type="component" value="Unassembled WGS sequence"/>
</dbReference>
<organism evidence="3 4">
    <name type="scientific">Cymbomonas tetramitiformis</name>
    <dbReference type="NCBI Taxonomy" id="36881"/>
    <lineage>
        <taxon>Eukaryota</taxon>
        <taxon>Viridiplantae</taxon>
        <taxon>Chlorophyta</taxon>
        <taxon>Pyramimonadophyceae</taxon>
        <taxon>Pyramimonadales</taxon>
        <taxon>Pyramimonadaceae</taxon>
        <taxon>Cymbomonas</taxon>
    </lineage>
</organism>
<dbReference type="SUPFAM" id="SSF48403">
    <property type="entry name" value="Ankyrin repeat"/>
    <property type="match status" value="1"/>
</dbReference>
<keyword evidence="2" id="KW-0472">Membrane</keyword>
<dbReference type="EMBL" id="LGRX02030021">
    <property type="protein sequence ID" value="KAK3246254.1"/>
    <property type="molecule type" value="Genomic_DNA"/>
</dbReference>
<keyword evidence="2" id="KW-1133">Transmembrane helix</keyword>
<gene>
    <name evidence="3" type="ORF">CYMTET_44204</name>
</gene>
<dbReference type="Gene3D" id="1.25.40.20">
    <property type="entry name" value="Ankyrin repeat-containing domain"/>
    <property type="match status" value="1"/>
</dbReference>
<proteinExistence type="predicted"/>
<dbReference type="PROSITE" id="PS50088">
    <property type="entry name" value="ANK_REPEAT"/>
    <property type="match status" value="1"/>
</dbReference>
<dbReference type="Pfam" id="PF00023">
    <property type="entry name" value="Ank"/>
    <property type="match status" value="1"/>
</dbReference>
<evidence type="ECO:0000313" key="3">
    <source>
        <dbReference type="EMBL" id="KAK3246254.1"/>
    </source>
</evidence>
<reference evidence="3 4" key="1">
    <citation type="journal article" date="2015" name="Genome Biol. Evol.">
        <title>Comparative Genomics of a Bacterivorous Green Alga Reveals Evolutionary Causalities and Consequences of Phago-Mixotrophic Mode of Nutrition.</title>
        <authorList>
            <person name="Burns J.A."/>
            <person name="Paasch A."/>
            <person name="Narechania A."/>
            <person name="Kim E."/>
        </authorList>
    </citation>
    <scope>NUCLEOTIDE SEQUENCE [LARGE SCALE GENOMIC DNA]</scope>
    <source>
        <strain evidence="3 4">PLY_AMNH</strain>
    </source>
</reference>
<dbReference type="AlphaFoldDB" id="A0AAE0C1W0"/>
<dbReference type="InterPro" id="IPR036770">
    <property type="entry name" value="Ankyrin_rpt-contain_sf"/>
</dbReference>
<protein>
    <submittedName>
        <fullName evidence="3">Uncharacterized protein</fullName>
    </submittedName>
</protein>
<accession>A0AAE0C1W0</accession>
<feature type="transmembrane region" description="Helical" evidence="2">
    <location>
        <begin position="75"/>
        <end position="96"/>
    </location>
</feature>
<keyword evidence="1" id="KW-0040">ANK repeat</keyword>
<name>A0AAE0C1W0_9CHLO</name>
<evidence type="ECO:0000313" key="4">
    <source>
        <dbReference type="Proteomes" id="UP001190700"/>
    </source>
</evidence>
<evidence type="ECO:0000256" key="1">
    <source>
        <dbReference type="PROSITE-ProRule" id="PRU00023"/>
    </source>
</evidence>
<sequence length="124" mass="13180">MGGRNYGSTPLHCAALEGYTASVQALIEAGADKDAQDTLCAEMSGAVVGVMCGHMALSGWWSLSHSSLRPLVSLYGYFPLAVWGLLPVILTILSLAPVSGTIQGRADDRSDGIDYLQIKFMVFQ</sequence>
<dbReference type="PROSITE" id="PS50297">
    <property type="entry name" value="ANK_REP_REGION"/>
    <property type="match status" value="1"/>
</dbReference>